<dbReference type="GO" id="GO:0019829">
    <property type="term" value="F:ATPase-coupled monoatomic cation transmembrane transporter activity"/>
    <property type="evidence" value="ECO:0007669"/>
    <property type="project" value="InterPro"/>
</dbReference>
<name>A0A812RSB5_9DINO</name>
<sequence>MLIVDSARTLSKCQLDLTTLVIIAAVGAVAQGEVFDAALVVILFNLAKVLEMTATNRVSRSLKAVMQLSSIRMVTLASGKSVATTDLKVGDVITLRPGEECPADGKVTRGSASCSEAALTGEARPVEKHVGSEMTSGTLVLNGYVEITVEKDSEDSTLVQLEEQVQEAQLQRTGRQIFIERFAAVWTPLVLAIVLIVSTLVPFLTDKDYRSWSMKGLVILLTACPCAIVIGAPLATTCAIAAAATKGLFIKRPHTVELLPSVTAAGLDKTGTLTTGEFGVRVQERFSKTPLTADALKLAAALEMKSAHPIAAAIVSEAMGCIGEANEHNELPEVKGFRVVEGVGIKGRVRVESSFVRVFVGNKRVLDAVNATPTAHAQFANFQQQHPSDTAVAVVVNDELTLGLALNDTVREDAAQMVEELRDLGCEPRIFTGDAEQSGRAVAMAVGIDPDSCHFSMKPEDKFMVIKELEEEGSLSLMLGDGINDSKALATATVGIAMGERSAALAAKTADMVMITDKMIRLPQCIRLCRYAVLIEKLNVFLPLLVKVVELGFALAGKFELWMAVVGDVATLVLVLALGTTILSRRFWQTDGDETDSSGSEDE</sequence>
<dbReference type="Pfam" id="PF00122">
    <property type="entry name" value="E1-E2_ATPase"/>
    <property type="match status" value="1"/>
</dbReference>
<feature type="transmembrane region" description="Helical" evidence="8">
    <location>
        <begin position="182"/>
        <end position="205"/>
    </location>
</feature>
<evidence type="ECO:0000256" key="3">
    <source>
        <dbReference type="ARBA" id="ARBA00022692"/>
    </source>
</evidence>
<dbReference type="InterPro" id="IPR036412">
    <property type="entry name" value="HAD-like_sf"/>
</dbReference>
<dbReference type="NCBIfam" id="TIGR01525">
    <property type="entry name" value="ATPase-IB_hvy"/>
    <property type="match status" value="1"/>
</dbReference>
<feature type="transmembrane region" description="Helical" evidence="8">
    <location>
        <begin position="20"/>
        <end position="47"/>
    </location>
</feature>
<keyword evidence="4 8" id="KW-0479">Metal-binding</keyword>
<dbReference type="InterPro" id="IPR023299">
    <property type="entry name" value="ATPase_P-typ_cyto_dom_N"/>
</dbReference>
<dbReference type="EMBL" id="CAJNDS010002365">
    <property type="protein sequence ID" value="CAE7450740.1"/>
    <property type="molecule type" value="Genomic_DNA"/>
</dbReference>
<keyword evidence="7 8" id="KW-0472">Membrane</keyword>
<keyword evidence="3 8" id="KW-0812">Transmembrane</keyword>
<reference evidence="10" key="1">
    <citation type="submission" date="2021-02" db="EMBL/GenBank/DDBJ databases">
        <authorList>
            <person name="Dougan E. K."/>
            <person name="Rhodes N."/>
            <person name="Thang M."/>
            <person name="Chan C."/>
        </authorList>
    </citation>
    <scope>NUCLEOTIDE SEQUENCE</scope>
</reference>
<keyword evidence="5" id="KW-1278">Translocase</keyword>
<evidence type="ECO:0000256" key="6">
    <source>
        <dbReference type="ARBA" id="ARBA00022989"/>
    </source>
</evidence>
<dbReference type="SFLD" id="SFLDF00027">
    <property type="entry name" value="p-type_atpase"/>
    <property type="match status" value="1"/>
</dbReference>
<keyword evidence="8" id="KW-0067">ATP-binding</keyword>
<feature type="domain" description="P-type ATPase A" evidence="9">
    <location>
        <begin position="80"/>
        <end position="165"/>
    </location>
</feature>
<feature type="transmembrane region" description="Helical" evidence="8">
    <location>
        <begin position="561"/>
        <end position="583"/>
    </location>
</feature>
<evidence type="ECO:0000256" key="5">
    <source>
        <dbReference type="ARBA" id="ARBA00022967"/>
    </source>
</evidence>
<dbReference type="InterPro" id="IPR027256">
    <property type="entry name" value="P-typ_ATPase_IB"/>
</dbReference>
<dbReference type="NCBIfam" id="TIGR01494">
    <property type="entry name" value="ATPase_P-type"/>
    <property type="match status" value="2"/>
</dbReference>
<dbReference type="Gene3D" id="3.40.50.1000">
    <property type="entry name" value="HAD superfamily/HAD-like"/>
    <property type="match status" value="1"/>
</dbReference>
<dbReference type="Proteomes" id="UP000604046">
    <property type="component" value="Unassembled WGS sequence"/>
</dbReference>
<dbReference type="SFLD" id="SFLDG00002">
    <property type="entry name" value="C1.7:_P-type_atpase_like"/>
    <property type="match status" value="1"/>
</dbReference>
<dbReference type="InterPro" id="IPR018303">
    <property type="entry name" value="ATPase_P-typ_P_site"/>
</dbReference>
<dbReference type="InterPro" id="IPR023214">
    <property type="entry name" value="HAD_sf"/>
</dbReference>
<dbReference type="PANTHER" id="PTHR48085">
    <property type="entry name" value="CADMIUM/ZINC-TRANSPORTING ATPASE HMA2-RELATED"/>
    <property type="match status" value="1"/>
</dbReference>
<dbReference type="AlphaFoldDB" id="A0A812RSB5"/>
<dbReference type="SUPFAM" id="SSF56784">
    <property type="entry name" value="HAD-like"/>
    <property type="match status" value="1"/>
</dbReference>
<dbReference type="InterPro" id="IPR044492">
    <property type="entry name" value="P_typ_ATPase_HD_dom"/>
</dbReference>
<evidence type="ECO:0000256" key="1">
    <source>
        <dbReference type="ARBA" id="ARBA00004370"/>
    </source>
</evidence>
<evidence type="ECO:0000313" key="10">
    <source>
        <dbReference type="EMBL" id="CAE7450740.1"/>
    </source>
</evidence>
<keyword evidence="6 8" id="KW-1133">Transmembrane helix</keyword>
<dbReference type="SFLD" id="SFLDS00003">
    <property type="entry name" value="Haloacid_Dehalogenase"/>
    <property type="match status" value="1"/>
</dbReference>
<organism evidence="10 11">
    <name type="scientific">Symbiodinium natans</name>
    <dbReference type="NCBI Taxonomy" id="878477"/>
    <lineage>
        <taxon>Eukaryota</taxon>
        <taxon>Sar</taxon>
        <taxon>Alveolata</taxon>
        <taxon>Dinophyceae</taxon>
        <taxon>Suessiales</taxon>
        <taxon>Symbiodiniaceae</taxon>
        <taxon>Symbiodinium</taxon>
    </lineage>
</organism>
<dbReference type="PANTHER" id="PTHR48085:SF5">
    <property type="entry name" value="CADMIUM_ZINC-TRANSPORTING ATPASE HMA4-RELATED"/>
    <property type="match status" value="1"/>
</dbReference>
<comment type="similarity">
    <text evidence="2 8">Belongs to the cation transport ATPase (P-type) (TC 3.A.3) family. Type IB subfamily.</text>
</comment>
<dbReference type="Gene3D" id="3.40.1110.10">
    <property type="entry name" value="Calcium-transporting ATPase, cytoplasmic domain N"/>
    <property type="match status" value="1"/>
</dbReference>
<accession>A0A812RSB5</accession>
<dbReference type="InterPro" id="IPR023298">
    <property type="entry name" value="ATPase_P-typ_TM_dom_sf"/>
</dbReference>
<comment type="caution">
    <text evidence="10">The sequence shown here is derived from an EMBL/GenBank/DDBJ whole genome shotgun (WGS) entry which is preliminary data.</text>
</comment>
<dbReference type="GO" id="GO:0016887">
    <property type="term" value="F:ATP hydrolysis activity"/>
    <property type="evidence" value="ECO:0007669"/>
    <property type="project" value="InterPro"/>
</dbReference>
<dbReference type="OrthoDB" id="436087at2759"/>
<keyword evidence="8" id="KW-0547">Nucleotide-binding</keyword>
<dbReference type="SUPFAM" id="SSF81660">
    <property type="entry name" value="Metal cation-transporting ATPase, ATP-binding domain N"/>
    <property type="match status" value="1"/>
</dbReference>
<evidence type="ECO:0000256" key="7">
    <source>
        <dbReference type="ARBA" id="ARBA00023136"/>
    </source>
</evidence>
<dbReference type="GO" id="GO:0016020">
    <property type="term" value="C:membrane"/>
    <property type="evidence" value="ECO:0007669"/>
    <property type="project" value="UniProtKB-SubCell"/>
</dbReference>
<dbReference type="GO" id="GO:0046872">
    <property type="term" value="F:metal ion binding"/>
    <property type="evidence" value="ECO:0007669"/>
    <property type="project" value="UniProtKB-KW"/>
</dbReference>
<evidence type="ECO:0000256" key="8">
    <source>
        <dbReference type="RuleBase" id="RU362081"/>
    </source>
</evidence>
<dbReference type="InterPro" id="IPR001757">
    <property type="entry name" value="P_typ_ATPase"/>
</dbReference>
<evidence type="ECO:0000259" key="9">
    <source>
        <dbReference type="Pfam" id="PF00122"/>
    </source>
</evidence>
<dbReference type="InterPro" id="IPR051014">
    <property type="entry name" value="Cation_Transport_ATPase_IB"/>
</dbReference>
<dbReference type="PRINTS" id="PR00119">
    <property type="entry name" value="CATATPASE"/>
</dbReference>
<dbReference type="SUPFAM" id="SSF81665">
    <property type="entry name" value="Calcium ATPase, transmembrane domain M"/>
    <property type="match status" value="1"/>
</dbReference>
<dbReference type="InterPro" id="IPR008250">
    <property type="entry name" value="ATPase_P-typ_transduc_dom_A_sf"/>
</dbReference>
<feature type="transmembrane region" description="Helical" evidence="8">
    <location>
        <begin position="217"/>
        <end position="244"/>
    </location>
</feature>
<dbReference type="PROSITE" id="PS00154">
    <property type="entry name" value="ATPASE_E1_E2"/>
    <property type="match status" value="1"/>
</dbReference>
<evidence type="ECO:0000256" key="2">
    <source>
        <dbReference type="ARBA" id="ARBA00006024"/>
    </source>
</evidence>
<dbReference type="GO" id="GO:0005524">
    <property type="term" value="F:ATP binding"/>
    <property type="evidence" value="ECO:0007669"/>
    <property type="project" value="UniProtKB-UniRule"/>
</dbReference>
<proteinExistence type="inferred from homology"/>
<protein>
    <submittedName>
        <fullName evidence="10">CadA protein</fullName>
    </submittedName>
</protein>
<dbReference type="Pfam" id="PF00702">
    <property type="entry name" value="Hydrolase"/>
    <property type="match status" value="1"/>
</dbReference>
<comment type="subcellular location">
    <subcellularLocation>
        <location evidence="1 8">Membrane</location>
    </subcellularLocation>
</comment>
<gene>
    <name evidence="10" type="primary">cadA</name>
    <name evidence="10" type="ORF">SNAT2548_LOCUS24659</name>
</gene>
<dbReference type="Gene3D" id="2.70.150.10">
    <property type="entry name" value="Calcium-transporting ATPase, cytoplasmic transduction domain A"/>
    <property type="match status" value="1"/>
</dbReference>
<keyword evidence="11" id="KW-1185">Reference proteome</keyword>
<dbReference type="SUPFAM" id="SSF81653">
    <property type="entry name" value="Calcium ATPase, transduction domain A"/>
    <property type="match status" value="1"/>
</dbReference>
<dbReference type="InterPro" id="IPR059000">
    <property type="entry name" value="ATPase_P-type_domA"/>
</dbReference>
<evidence type="ECO:0000313" key="11">
    <source>
        <dbReference type="Proteomes" id="UP000604046"/>
    </source>
</evidence>
<evidence type="ECO:0000256" key="4">
    <source>
        <dbReference type="ARBA" id="ARBA00022723"/>
    </source>
</evidence>